<sequence>MIDFCCLSPFLLHLYTQMGEFNHEWELLALPETKAKKRKFIVVEETESNLEELIRAKEIKTESEVGGTSGLSFHLSLIGSSSKEFSTPLDMTPEAVKSTPASTIPMALGWATKLKEKVFIKGELHEEITPDMSTHTILKPGLDKVIIDFSSLLTSEVLSLVVCMKGLTPTFSEGGAG</sequence>
<gene>
    <name evidence="1" type="ORF">R1flu_006760</name>
</gene>
<organism evidence="1 2">
    <name type="scientific">Riccia fluitans</name>
    <dbReference type="NCBI Taxonomy" id="41844"/>
    <lineage>
        <taxon>Eukaryota</taxon>
        <taxon>Viridiplantae</taxon>
        <taxon>Streptophyta</taxon>
        <taxon>Embryophyta</taxon>
        <taxon>Marchantiophyta</taxon>
        <taxon>Marchantiopsida</taxon>
        <taxon>Marchantiidae</taxon>
        <taxon>Marchantiales</taxon>
        <taxon>Ricciaceae</taxon>
        <taxon>Riccia</taxon>
    </lineage>
</organism>
<comment type="caution">
    <text evidence="1">The sequence shown here is derived from an EMBL/GenBank/DDBJ whole genome shotgun (WGS) entry which is preliminary data.</text>
</comment>
<dbReference type="AlphaFoldDB" id="A0ABD1YWX6"/>
<dbReference type="EMBL" id="JBHFFA010000003">
    <property type="protein sequence ID" value="KAL2635281.1"/>
    <property type="molecule type" value="Genomic_DNA"/>
</dbReference>
<name>A0ABD1YWX6_9MARC</name>
<evidence type="ECO:0000313" key="2">
    <source>
        <dbReference type="Proteomes" id="UP001605036"/>
    </source>
</evidence>
<proteinExistence type="predicted"/>
<evidence type="ECO:0000313" key="1">
    <source>
        <dbReference type="EMBL" id="KAL2635281.1"/>
    </source>
</evidence>
<dbReference type="Proteomes" id="UP001605036">
    <property type="component" value="Unassembled WGS sequence"/>
</dbReference>
<reference evidence="1 2" key="1">
    <citation type="submission" date="2024-09" db="EMBL/GenBank/DDBJ databases">
        <title>Chromosome-scale assembly of Riccia fluitans.</title>
        <authorList>
            <person name="Paukszto L."/>
            <person name="Sawicki J."/>
            <person name="Karawczyk K."/>
            <person name="Piernik-Szablinska J."/>
            <person name="Szczecinska M."/>
            <person name="Mazdziarz M."/>
        </authorList>
    </citation>
    <scope>NUCLEOTIDE SEQUENCE [LARGE SCALE GENOMIC DNA]</scope>
    <source>
        <strain evidence="1">Rf_01</strain>
        <tissue evidence="1">Aerial parts of the thallus</tissue>
    </source>
</reference>
<protein>
    <submittedName>
        <fullName evidence="1">Uncharacterized protein</fullName>
    </submittedName>
</protein>
<keyword evidence="2" id="KW-1185">Reference proteome</keyword>
<accession>A0ABD1YWX6</accession>